<dbReference type="PANTHER" id="PTHR14167">
    <property type="entry name" value="SH3 DOMAIN-CONTAINING"/>
    <property type="match status" value="1"/>
</dbReference>
<protein>
    <submittedName>
        <fullName evidence="9">Sorbin and SH3 domain-containing protein 1 isoform X1</fullName>
    </submittedName>
</protein>
<feature type="region of interest" description="Disordered" evidence="6">
    <location>
        <begin position="164"/>
        <end position="186"/>
    </location>
</feature>
<accession>A0ABR0ZAV6</accession>
<feature type="compositionally biased region" description="Polar residues" evidence="6">
    <location>
        <begin position="1179"/>
        <end position="1198"/>
    </location>
</feature>
<feature type="compositionally biased region" description="Low complexity" evidence="6">
    <location>
        <begin position="1791"/>
        <end position="1800"/>
    </location>
</feature>
<feature type="region of interest" description="Disordered" evidence="6">
    <location>
        <begin position="1702"/>
        <end position="1741"/>
    </location>
</feature>
<dbReference type="CDD" id="cd11780">
    <property type="entry name" value="SH3_Sorbs_3"/>
    <property type="match status" value="1"/>
</dbReference>
<feature type="region of interest" description="Disordered" evidence="6">
    <location>
        <begin position="258"/>
        <end position="277"/>
    </location>
</feature>
<comment type="subcellular location">
    <subcellularLocation>
        <location evidence="1">Cell junction</location>
    </subcellularLocation>
</comment>
<name>A0ABR0ZAV6_HUSHU</name>
<dbReference type="PROSITE" id="PS50002">
    <property type="entry name" value="SH3"/>
    <property type="match status" value="3"/>
</dbReference>
<dbReference type="InterPro" id="IPR050384">
    <property type="entry name" value="Endophilin_SH3RF"/>
</dbReference>
<dbReference type="Pfam" id="PF14604">
    <property type="entry name" value="SH3_9"/>
    <property type="match status" value="1"/>
</dbReference>
<proteinExistence type="predicted"/>
<dbReference type="PANTHER" id="PTHR14167:SF64">
    <property type="entry name" value="SORBIN AND SH3 DOMAIN-CONTAINING PROTEIN 1"/>
    <property type="match status" value="1"/>
</dbReference>
<feature type="compositionally biased region" description="Polar residues" evidence="6">
    <location>
        <begin position="1084"/>
        <end position="1100"/>
    </location>
</feature>
<dbReference type="EMBL" id="JAHFZB010000014">
    <property type="protein sequence ID" value="KAK6481944.1"/>
    <property type="molecule type" value="Genomic_DNA"/>
</dbReference>
<feature type="compositionally biased region" description="Polar residues" evidence="6">
    <location>
        <begin position="261"/>
        <end position="277"/>
    </location>
</feature>
<feature type="compositionally biased region" description="Low complexity" evidence="6">
    <location>
        <begin position="111"/>
        <end position="121"/>
    </location>
</feature>
<evidence type="ECO:0000256" key="2">
    <source>
        <dbReference type="ARBA" id="ARBA00022443"/>
    </source>
</evidence>
<evidence type="ECO:0000313" key="9">
    <source>
        <dbReference type="EMBL" id="KAK6481944.1"/>
    </source>
</evidence>
<dbReference type="PROSITE" id="PS50831">
    <property type="entry name" value="SOHO"/>
    <property type="match status" value="1"/>
</dbReference>
<dbReference type="Pfam" id="PF02208">
    <property type="entry name" value="Sorb"/>
    <property type="match status" value="1"/>
</dbReference>
<dbReference type="SMART" id="SM00326">
    <property type="entry name" value="SH3"/>
    <property type="match status" value="3"/>
</dbReference>
<feature type="region of interest" description="Disordered" evidence="6">
    <location>
        <begin position="382"/>
        <end position="411"/>
    </location>
</feature>
<keyword evidence="5" id="KW-0175">Coiled coil</keyword>
<evidence type="ECO:0000256" key="6">
    <source>
        <dbReference type="SAM" id="MobiDB-lite"/>
    </source>
</evidence>
<feature type="compositionally biased region" description="Low complexity" evidence="6">
    <location>
        <begin position="1270"/>
        <end position="1280"/>
    </location>
</feature>
<evidence type="ECO:0000313" key="10">
    <source>
        <dbReference type="Proteomes" id="UP001369086"/>
    </source>
</evidence>
<feature type="compositionally biased region" description="Basic and acidic residues" evidence="6">
    <location>
        <begin position="1464"/>
        <end position="1490"/>
    </location>
</feature>
<evidence type="ECO:0000256" key="1">
    <source>
        <dbReference type="ARBA" id="ARBA00004282"/>
    </source>
</evidence>
<evidence type="ECO:0000259" key="7">
    <source>
        <dbReference type="PROSITE" id="PS50002"/>
    </source>
</evidence>
<feature type="domain" description="SH3" evidence="7">
    <location>
        <begin position="1634"/>
        <end position="1695"/>
    </location>
</feature>
<feature type="domain" description="SH3" evidence="7">
    <location>
        <begin position="1560"/>
        <end position="1619"/>
    </location>
</feature>
<feature type="region of interest" description="Disordered" evidence="6">
    <location>
        <begin position="1410"/>
        <end position="1432"/>
    </location>
</feature>
<dbReference type="InterPro" id="IPR003127">
    <property type="entry name" value="SoHo_dom"/>
</dbReference>
<feature type="compositionally biased region" description="Pro residues" evidence="6">
    <location>
        <begin position="1947"/>
        <end position="1960"/>
    </location>
</feature>
<feature type="compositionally biased region" description="Low complexity" evidence="6">
    <location>
        <begin position="323"/>
        <end position="334"/>
    </location>
</feature>
<dbReference type="PRINTS" id="PR00452">
    <property type="entry name" value="SH3DOMAIN"/>
</dbReference>
<evidence type="ECO:0000259" key="8">
    <source>
        <dbReference type="PROSITE" id="PS50831"/>
    </source>
</evidence>
<feature type="compositionally biased region" description="Polar residues" evidence="6">
    <location>
        <begin position="1410"/>
        <end position="1426"/>
    </location>
</feature>
<feature type="region of interest" description="Disordered" evidence="6">
    <location>
        <begin position="1179"/>
        <end position="1205"/>
    </location>
</feature>
<feature type="region of interest" description="Disordered" evidence="6">
    <location>
        <begin position="1446"/>
        <end position="1490"/>
    </location>
</feature>
<feature type="region of interest" description="Disordered" evidence="6">
    <location>
        <begin position="1080"/>
        <end position="1107"/>
    </location>
</feature>
<dbReference type="InterPro" id="IPR036028">
    <property type="entry name" value="SH3-like_dom_sf"/>
</dbReference>
<dbReference type="Pfam" id="PF00018">
    <property type="entry name" value="SH3_1"/>
    <property type="match status" value="1"/>
</dbReference>
<feature type="coiled-coil region" evidence="5">
    <location>
        <begin position="851"/>
        <end position="889"/>
    </location>
</feature>
<keyword evidence="2 4" id="KW-0728">SH3 domain</keyword>
<dbReference type="Gene3D" id="2.30.30.40">
    <property type="entry name" value="SH3 Domains"/>
    <property type="match status" value="3"/>
</dbReference>
<evidence type="ECO:0000256" key="5">
    <source>
        <dbReference type="SAM" id="Coils"/>
    </source>
</evidence>
<feature type="compositionally biased region" description="Pro residues" evidence="6">
    <location>
        <begin position="1850"/>
        <end position="1863"/>
    </location>
</feature>
<dbReference type="InterPro" id="IPR035611">
    <property type="entry name" value="SORBS1_SH3_2"/>
</dbReference>
<comment type="caution">
    <text evidence="9">The sequence shown here is derived from an EMBL/GenBank/DDBJ whole genome shotgun (WGS) entry which is preliminary data.</text>
</comment>
<dbReference type="Pfam" id="PF07653">
    <property type="entry name" value="SH3_2"/>
    <property type="match status" value="1"/>
</dbReference>
<feature type="region of interest" description="Disordered" evidence="6">
    <location>
        <begin position="107"/>
        <end position="145"/>
    </location>
</feature>
<sequence>MAPLTEKMDKRENQNVEVHKSNTAIAMSTEREVTASQTVVNGVSSSSGHDQDRVVEVPLRARSISAVKIIPVKRVKSSPDLMLVTETDPSKVCTGKGAVTLHVSSIHADLQSSSPQPSQSPEPTDTGTGGWKALPGVDANGDSSAHSLAAKGYRSVRPNLIADSKTHSQKSPPLPPPAKEQSFAWRPTTNQKLSYLSPVPIMDCLYMSYPKPYVPTAPSSGISGQCLSQYSGLGLGSSAGHTLAPVFGSVPKGTVHDWQEQSRPAQSATVSGHVSQQASPEKKISSLYVACLSNNTCVPVSVSVPQEERGVFSGATMHPAPPGTGDSPPTGDTQSPPPPIPPRPFLTKGPGSYCQEGYSIRFWQSSPSDQSGAAIDYQNTKSARQTGPYWSGQRHRSAQAEGYGMDDTAGPAQPDIIVVPLTEVAVFSSATEGGQCTPPPPLLPTGADPASASLTLPTLDDFIPPHLQRTPTHHTPTTSIGCASPINLPPQRALSPATGPLLVEVPLSFPETSATLPGVSAPTPVTSEASALSSSCDLHSLYPSTGKPSSAYPSTTTVNPTIVLLQHNRGKKKTMQRLRLILIRLQPVPERPTDPKTESTGVPERIADSTQSEKAADMDERRTRVMRAQYTGISPLDNVGIPMRNTDKSKDWYKTMFKQIHKIKDSPEENPYHPTYKFPEPTEKLNKIEEENPYAPTYQFPVSTPSPNSEDEDSDLYSPRHSYSEEMRSQSSMPRSKSAVDSIDAEASVKRSATLPLPTRSSSLKPTAERNDWEPPDKKVDTRKYRAEPKSIFEYEPGRSSVLRQEKATRDISPEEIDLESEPWYKFFSEMEFGKPPPKKIWDYTPGDCSILSLEDRKDQLEKDLYLYQAELEADLENMEKLYKAQDKRLWKSAPFNPLETPAEPHQYSMYTPDYHAVRRETDPMFGDQGISESERLIYKNVLEGGDIPLQGLSSLNKRPSSSCSTKVDHKGGNTYIISASSSVNSRTVSNVLGNKCKHKKPLSAAKACISEILPSKFKPKMVSPCTGLQEREASAVHHSKAQSCEDLHDRTTYFNSRKALANEVGQSVGSLLHKERAELGRRTGSSASLQEYGSHSRSGSAPPRSNAAEFSTMYRNMHHVNRMGIQEGPNRSSSVRNIASQFEHKERCELGGAEEPEQIPRHTVSSRVTEFEQIIQRSRSMPTLDTTGSNHSKSPSPTHCPPHMASAFSAESLLEPQKRSKEEEPEIKIMVKSASFSGSDAEDQASEFSDAVQPDSLSACTEPELDRLSNTSADSSTSSVHLPHRHQANQCKGACPASYTRFTTIRRHEQQAKIQAKIGSQDNRNTFPRNLYLMGPMPFRLKKPFQQEHKKTHFPSPIVLSAARDSPSQNSTKEPKGSVLDNSFLQCLFSEEKPLIPQRQSSLEAVERLNSQTAGETQNEGSNSPLGEHYGYIANGNSVPFATAYDSLDRNNNPQPEMGVYLRDSDSPRHFAPERSDTPEDVVRRRHDDKEKLLEEQRRLKREQEEADIASRRHTGLFLTHHQFITNDRFGDLLNVDDADKRNSGSEYLKNEPSTGETMCMVPARAKFDFKAQTLKELPFQKGDIVYIYRQIDQNWYEGEHHGTVGIFPRTYVELLPPTEKAQPKKVPPVQVLEYGEALARFNFTGDTVVEMSFRKGERITLIRRVDENWYEGKISGTSRQGIFPVTYIEVLKRPRVKNAVEYPDPPASHSPDRSSTASPQCVHDRLHTPTPPTPPPMRRAVSPEVQAITSEWLALTMGVSRSSTPAVTPPLPPLPEGFYSCGDYLSPSAAASPTPSVSLPHYSLSGSSTPRSATSPMPVYPPRPHSTAPSLTFTPPQGEERLLCSPSPTFPAFPSTPPPTLGSPLALSPDLHRSSPARALSLEDRLLTREPEESQLCQELLSIVQGTEGGSDNRGWQSSQEKSSDHSRSVHSPALPSAPVSSPSLSPPPAVPARPLPPLRALGSGTQLLKNEIGYQGMTSRHPMLPSDIAANLNANSFAPSHHSLRTGPELTDSEKCYVEAVCNEIISIAEKSVHYCSALSHPLDSRHKLPSNHSKRSFIISQQPQAHQRGSAPEQSQPSSDVFQALYSYVPQNEDELELREGDVVKVMEKCDDGWFVGTSRRTKQFGTFPGNYVKRLHL</sequence>
<feature type="region of interest" description="Disordered" evidence="6">
    <location>
        <begin position="1791"/>
        <end position="1874"/>
    </location>
</feature>
<feature type="compositionally biased region" description="Low complexity" evidence="6">
    <location>
        <begin position="1934"/>
        <end position="1946"/>
    </location>
</feature>
<dbReference type="Proteomes" id="UP001369086">
    <property type="component" value="Unassembled WGS sequence"/>
</dbReference>
<feature type="region of interest" description="Disordered" evidence="6">
    <location>
        <begin position="589"/>
        <end position="620"/>
    </location>
</feature>
<evidence type="ECO:0000256" key="3">
    <source>
        <dbReference type="ARBA" id="ARBA00022949"/>
    </source>
</evidence>
<organism evidence="9 10">
    <name type="scientific">Huso huso</name>
    <name type="common">Beluga</name>
    <name type="synonym">Acipenser huso</name>
    <dbReference type="NCBI Taxonomy" id="61971"/>
    <lineage>
        <taxon>Eukaryota</taxon>
        <taxon>Metazoa</taxon>
        <taxon>Chordata</taxon>
        <taxon>Craniata</taxon>
        <taxon>Vertebrata</taxon>
        <taxon>Euteleostomi</taxon>
        <taxon>Actinopterygii</taxon>
        <taxon>Chondrostei</taxon>
        <taxon>Acipenseriformes</taxon>
        <taxon>Acipenseridae</taxon>
        <taxon>Huso</taxon>
    </lineage>
</organism>
<feature type="compositionally biased region" description="Basic and acidic residues" evidence="6">
    <location>
        <begin position="767"/>
        <end position="779"/>
    </location>
</feature>
<feature type="domain" description="SoHo" evidence="8">
    <location>
        <begin position="624"/>
        <end position="681"/>
    </location>
</feature>
<feature type="region of interest" description="Disordered" evidence="6">
    <location>
        <begin position="696"/>
        <end position="779"/>
    </location>
</feature>
<keyword evidence="3" id="KW-0965">Cell junction</keyword>
<evidence type="ECO:0000256" key="4">
    <source>
        <dbReference type="PROSITE-ProRule" id="PRU00192"/>
    </source>
</evidence>
<dbReference type="InterPro" id="IPR001452">
    <property type="entry name" value="SH3_domain"/>
</dbReference>
<feature type="region of interest" description="Disordered" evidence="6">
    <location>
        <begin position="1151"/>
        <end position="1170"/>
    </location>
</feature>
<dbReference type="CDD" id="cd11922">
    <property type="entry name" value="SH3_Sorbs1_2"/>
    <property type="match status" value="1"/>
</dbReference>
<dbReference type="SMART" id="SM00459">
    <property type="entry name" value="Sorb"/>
    <property type="match status" value="1"/>
</dbReference>
<feature type="compositionally biased region" description="Polar residues" evidence="6">
    <location>
        <begin position="1806"/>
        <end position="1817"/>
    </location>
</feature>
<gene>
    <name evidence="9" type="ORF">HHUSO_G16478</name>
</gene>
<dbReference type="InterPro" id="IPR035610">
    <property type="entry name" value="SORBS1_SH3_1"/>
</dbReference>
<feature type="region of interest" description="Disordered" evidence="6">
    <location>
        <begin position="1908"/>
        <end position="1964"/>
    </location>
</feature>
<keyword evidence="10" id="KW-1185">Reference proteome</keyword>
<dbReference type="SUPFAM" id="SSF50044">
    <property type="entry name" value="SH3-domain"/>
    <property type="match status" value="3"/>
</dbReference>
<feature type="region of interest" description="Disordered" evidence="6">
    <location>
        <begin position="312"/>
        <end position="349"/>
    </location>
</feature>
<dbReference type="CDD" id="cd11919">
    <property type="entry name" value="SH3_Sorbs1_1"/>
    <property type="match status" value="1"/>
</dbReference>
<feature type="domain" description="SH3" evidence="7">
    <location>
        <begin position="2081"/>
        <end position="2142"/>
    </location>
</feature>
<reference evidence="9 10" key="1">
    <citation type="submission" date="2021-05" db="EMBL/GenBank/DDBJ databases">
        <authorList>
            <person name="Zahm M."/>
            <person name="Klopp C."/>
            <person name="Cabau C."/>
            <person name="Kuhl H."/>
            <person name="Suciu R."/>
            <person name="Ciorpac M."/>
            <person name="Holostenco D."/>
            <person name="Gessner J."/>
            <person name="Wuertz S."/>
            <person name="Hohne C."/>
            <person name="Stock M."/>
            <person name="Gislard M."/>
            <person name="Lluch J."/>
            <person name="Milhes M."/>
            <person name="Lampietro C."/>
            <person name="Lopez Roques C."/>
            <person name="Donnadieu C."/>
            <person name="Du K."/>
            <person name="Schartl M."/>
            <person name="Guiguen Y."/>
        </authorList>
    </citation>
    <scope>NUCLEOTIDE SEQUENCE [LARGE SCALE GENOMIC DNA]</scope>
    <source>
        <strain evidence="9">Hh-F2</strain>
        <tissue evidence="9">Blood</tissue>
    </source>
</reference>
<feature type="compositionally biased region" description="Pro residues" evidence="6">
    <location>
        <begin position="335"/>
        <end position="344"/>
    </location>
</feature>
<feature type="region of interest" description="Disordered" evidence="6">
    <location>
        <begin position="1236"/>
        <end position="1290"/>
    </location>
</feature>